<comment type="caution">
    <text evidence="2">The sequence shown here is derived from an EMBL/GenBank/DDBJ whole genome shotgun (WGS) entry which is preliminary data.</text>
</comment>
<protein>
    <submittedName>
        <fullName evidence="2">Uncharacterized protein</fullName>
    </submittedName>
</protein>
<feature type="compositionally biased region" description="Polar residues" evidence="1">
    <location>
        <begin position="1"/>
        <end position="20"/>
    </location>
</feature>
<evidence type="ECO:0000256" key="1">
    <source>
        <dbReference type="SAM" id="MobiDB-lite"/>
    </source>
</evidence>
<evidence type="ECO:0000313" key="3">
    <source>
        <dbReference type="Proteomes" id="UP001479436"/>
    </source>
</evidence>
<name>A0ABR2WI26_9FUNG</name>
<evidence type="ECO:0000313" key="2">
    <source>
        <dbReference type="EMBL" id="KAK9761166.1"/>
    </source>
</evidence>
<dbReference type="EMBL" id="JASJQH010001523">
    <property type="protein sequence ID" value="KAK9761166.1"/>
    <property type="molecule type" value="Genomic_DNA"/>
</dbReference>
<dbReference type="Proteomes" id="UP001479436">
    <property type="component" value="Unassembled WGS sequence"/>
</dbReference>
<organism evidence="2 3">
    <name type="scientific">Basidiobolus ranarum</name>
    <dbReference type="NCBI Taxonomy" id="34480"/>
    <lineage>
        <taxon>Eukaryota</taxon>
        <taxon>Fungi</taxon>
        <taxon>Fungi incertae sedis</taxon>
        <taxon>Zoopagomycota</taxon>
        <taxon>Entomophthoromycotina</taxon>
        <taxon>Basidiobolomycetes</taxon>
        <taxon>Basidiobolales</taxon>
        <taxon>Basidiobolaceae</taxon>
        <taxon>Basidiobolus</taxon>
    </lineage>
</organism>
<reference evidence="2 3" key="1">
    <citation type="submission" date="2023-04" db="EMBL/GenBank/DDBJ databases">
        <title>Genome of Basidiobolus ranarum AG-B5.</title>
        <authorList>
            <person name="Stajich J.E."/>
            <person name="Carter-House D."/>
            <person name="Gryganskyi A."/>
        </authorList>
    </citation>
    <scope>NUCLEOTIDE SEQUENCE [LARGE SCALE GENOMIC DNA]</scope>
    <source>
        <strain evidence="2 3">AG-B5</strain>
    </source>
</reference>
<feature type="region of interest" description="Disordered" evidence="1">
    <location>
        <begin position="1"/>
        <end position="57"/>
    </location>
</feature>
<keyword evidence="3" id="KW-1185">Reference proteome</keyword>
<gene>
    <name evidence="2" type="ORF">K7432_014122</name>
</gene>
<proteinExistence type="predicted"/>
<accession>A0ABR2WI26</accession>
<sequence length="91" mass="10038">MNYEHSNSSDNASSHPTPEMTTKRKHYDNNTFSPTTSKKENAKQTKITGTKTKQDSGKAFAARTGYREGYSTSTNIVFTTSVVSNGSIHLM</sequence>